<dbReference type="GeneID" id="88188106"/>
<proteinExistence type="predicted"/>
<dbReference type="Pfam" id="PF13411">
    <property type="entry name" value="MerR_1"/>
    <property type="match status" value="1"/>
</dbReference>
<dbReference type="OrthoDB" id="9808480at2"/>
<gene>
    <name evidence="2" type="ordered locus">Avin_18510</name>
</gene>
<evidence type="ECO:0000313" key="3">
    <source>
        <dbReference type="Proteomes" id="UP000002424"/>
    </source>
</evidence>
<feature type="domain" description="HTH merR-type" evidence="1">
    <location>
        <begin position="18"/>
        <end position="68"/>
    </location>
</feature>
<protein>
    <recommendedName>
        <fullName evidence="1">HTH merR-type domain-containing protein</fullName>
    </recommendedName>
</protein>
<dbReference type="eggNOG" id="COG0789">
    <property type="taxonomic scope" value="Bacteria"/>
</dbReference>
<dbReference type="GO" id="GO:0006355">
    <property type="term" value="P:regulation of DNA-templated transcription"/>
    <property type="evidence" value="ECO:0007669"/>
    <property type="project" value="InterPro"/>
</dbReference>
<accession>C1DDU2</accession>
<dbReference type="Proteomes" id="UP000002424">
    <property type="component" value="Chromosome"/>
</dbReference>
<dbReference type="EnsemblBacteria" id="ACO78063">
    <property type="protein sequence ID" value="ACO78063"/>
    <property type="gene ID" value="Avin_18510"/>
</dbReference>
<keyword evidence="3" id="KW-1185">Reference proteome</keyword>
<dbReference type="InterPro" id="IPR009061">
    <property type="entry name" value="DNA-bd_dom_put_sf"/>
</dbReference>
<evidence type="ECO:0000259" key="1">
    <source>
        <dbReference type="PROSITE" id="PS50937"/>
    </source>
</evidence>
<dbReference type="PROSITE" id="PS50937">
    <property type="entry name" value="HTH_MERR_2"/>
    <property type="match status" value="1"/>
</dbReference>
<dbReference type="InterPro" id="IPR000551">
    <property type="entry name" value="MerR-type_HTH_dom"/>
</dbReference>
<sequence length="68" mass="7639">MQRKSGAGGDHWSAGGKIRYHERAGLLAAPAHSGDNFRVTGTHVEKLSLIRHCRLLDKTYKEIRTLLR</sequence>
<organism evidence="2 3">
    <name type="scientific">Azotobacter vinelandii (strain DJ / ATCC BAA-1303)</name>
    <dbReference type="NCBI Taxonomy" id="322710"/>
    <lineage>
        <taxon>Bacteria</taxon>
        <taxon>Pseudomonadati</taxon>
        <taxon>Pseudomonadota</taxon>
        <taxon>Gammaproteobacteria</taxon>
        <taxon>Pseudomonadales</taxon>
        <taxon>Pseudomonadaceae</taxon>
        <taxon>Azotobacter</taxon>
    </lineage>
</organism>
<dbReference type="KEGG" id="avn:Avin_18510"/>
<dbReference type="HOGENOM" id="CLU_2784950_0_0_6"/>
<name>C1DDU2_AZOVD</name>
<dbReference type="EMBL" id="CP001157">
    <property type="protein sequence ID" value="ACO78063.1"/>
    <property type="molecule type" value="Genomic_DNA"/>
</dbReference>
<dbReference type="AlphaFoldDB" id="C1DDU2"/>
<dbReference type="STRING" id="322710.Avin_18510"/>
<dbReference type="SUPFAM" id="SSF46955">
    <property type="entry name" value="Putative DNA-binding domain"/>
    <property type="match status" value="1"/>
</dbReference>
<evidence type="ECO:0000313" key="2">
    <source>
        <dbReference type="EMBL" id="ACO78063.1"/>
    </source>
</evidence>
<dbReference type="RefSeq" id="WP_012700472.1">
    <property type="nucleotide sequence ID" value="NC_012560.1"/>
</dbReference>
<dbReference type="GO" id="GO:0003677">
    <property type="term" value="F:DNA binding"/>
    <property type="evidence" value="ECO:0007669"/>
    <property type="project" value="InterPro"/>
</dbReference>
<reference evidence="2 3" key="1">
    <citation type="journal article" date="2009" name="J. Bacteriol.">
        <title>Genome sequence of Azotobacter vinelandii, an obligate aerobe specialized to support diverse anaerobic metabolic processes.</title>
        <authorList>
            <person name="Setubal J.C."/>
            <person name="dos Santos P."/>
            <person name="Goldman B.S."/>
            <person name="Ertesvag H."/>
            <person name="Espin G."/>
            <person name="Rubio L.M."/>
            <person name="Valla S."/>
            <person name="Almeida N.F."/>
            <person name="Balasubramanian D."/>
            <person name="Cromes L."/>
            <person name="Curatti L."/>
            <person name="Du Z."/>
            <person name="Godsy E."/>
            <person name="Goodner B."/>
            <person name="Hellner-Burris K."/>
            <person name="Hernandez J.A."/>
            <person name="Houmiel K."/>
            <person name="Imperial J."/>
            <person name="Kennedy C."/>
            <person name="Larson T.J."/>
            <person name="Latreille P."/>
            <person name="Ligon L.S."/>
            <person name="Lu J."/>
            <person name="Maerk M."/>
            <person name="Miller N.M."/>
            <person name="Norton S."/>
            <person name="O'Carroll I.P."/>
            <person name="Paulsen I."/>
            <person name="Raulfs E.C."/>
            <person name="Roemer R."/>
            <person name="Rosser J."/>
            <person name="Segura D."/>
            <person name="Slater S."/>
            <person name="Stricklin S.L."/>
            <person name="Studholme D.J."/>
            <person name="Sun J."/>
            <person name="Viana C.J."/>
            <person name="Wallin E."/>
            <person name="Wang B."/>
            <person name="Wheeler C."/>
            <person name="Zhu H."/>
            <person name="Dean D.R."/>
            <person name="Dixon R."/>
            <person name="Wood D."/>
        </authorList>
    </citation>
    <scope>NUCLEOTIDE SEQUENCE [LARGE SCALE GENOMIC DNA]</scope>
    <source>
        <strain evidence="3">DJ / ATCC BAA-1303</strain>
    </source>
</reference>
<dbReference type="Gene3D" id="1.10.1660.10">
    <property type="match status" value="1"/>
</dbReference>